<dbReference type="STRING" id="930991.A0A0D0DRS7"/>
<gene>
    <name evidence="1" type="ORF">PAXRUDRAFT_153708</name>
</gene>
<dbReference type="Proteomes" id="UP000054538">
    <property type="component" value="Unassembled WGS sequence"/>
</dbReference>
<accession>A0A0D0DRS7</accession>
<dbReference type="AlphaFoldDB" id="A0A0D0DRS7"/>
<sequence>SGWHFGAYCSTTKQLEDFDLEKMVKDMEASAPHFWSLLGLFLGEARDEIVGGGPGPDDRNADGDVVMGDESYWDEVDEIDLEGFINGLTSENGLMLSAADKCAKRHATIIMMKKVVIFSIVMQCTNQNANALQSILGIYLQSSHAPQKVIDTLACIGISISSEMINAAVRSLSLESQHSLHDLGQSLLASYAFNTFDVDLKSQAPTAEKTTTLLKHLTFGLMFPLDHSVTSDDIICSE</sequence>
<reference evidence="1 2" key="1">
    <citation type="submission" date="2014-04" db="EMBL/GenBank/DDBJ databases">
        <authorList>
            <consortium name="DOE Joint Genome Institute"/>
            <person name="Kuo A."/>
            <person name="Kohler A."/>
            <person name="Jargeat P."/>
            <person name="Nagy L.G."/>
            <person name="Floudas D."/>
            <person name="Copeland A."/>
            <person name="Barry K.W."/>
            <person name="Cichocki N."/>
            <person name="Veneault-Fourrey C."/>
            <person name="LaButti K."/>
            <person name="Lindquist E.A."/>
            <person name="Lipzen A."/>
            <person name="Lundell T."/>
            <person name="Morin E."/>
            <person name="Murat C."/>
            <person name="Sun H."/>
            <person name="Tunlid A."/>
            <person name="Henrissat B."/>
            <person name="Grigoriev I.V."/>
            <person name="Hibbett D.S."/>
            <person name="Martin F."/>
            <person name="Nordberg H.P."/>
            <person name="Cantor M.N."/>
            <person name="Hua S.X."/>
        </authorList>
    </citation>
    <scope>NUCLEOTIDE SEQUENCE [LARGE SCALE GENOMIC DNA]</scope>
    <source>
        <strain evidence="1 2">Ve08.2h10</strain>
    </source>
</reference>
<dbReference type="EMBL" id="KN825622">
    <property type="protein sequence ID" value="KIK82495.1"/>
    <property type="molecule type" value="Genomic_DNA"/>
</dbReference>
<dbReference type="InParanoid" id="A0A0D0DRS7"/>
<protein>
    <submittedName>
        <fullName evidence="1">Uncharacterized protein</fullName>
    </submittedName>
</protein>
<keyword evidence="2" id="KW-1185">Reference proteome</keyword>
<dbReference type="OrthoDB" id="4743193at2759"/>
<name>A0A0D0DRS7_9AGAM</name>
<reference evidence="2" key="2">
    <citation type="submission" date="2015-01" db="EMBL/GenBank/DDBJ databases">
        <title>Evolutionary Origins and Diversification of the Mycorrhizal Mutualists.</title>
        <authorList>
            <consortium name="DOE Joint Genome Institute"/>
            <consortium name="Mycorrhizal Genomics Consortium"/>
            <person name="Kohler A."/>
            <person name="Kuo A."/>
            <person name="Nagy L.G."/>
            <person name="Floudas D."/>
            <person name="Copeland A."/>
            <person name="Barry K.W."/>
            <person name="Cichocki N."/>
            <person name="Veneault-Fourrey C."/>
            <person name="LaButti K."/>
            <person name="Lindquist E.A."/>
            <person name="Lipzen A."/>
            <person name="Lundell T."/>
            <person name="Morin E."/>
            <person name="Murat C."/>
            <person name="Riley R."/>
            <person name="Ohm R."/>
            <person name="Sun H."/>
            <person name="Tunlid A."/>
            <person name="Henrissat B."/>
            <person name="Grigoriev I.V."/>
            <person name="Hibbett D.S."/>
            <person name="Martin F."/>
        </authorList>
    </citation>
    <scope>NUCLEOTIDE SEQUENCE [LARGE SCALE GENOMIC DNA]</scope>
    <source>
        <strain evidence="2">Ve08.2h10</strain>
    </source>
</reference>
<evidence type="ECO:0000313" key="2">
    <source>
        <dbReference type="Proteomes" id="UP000054538"/>
    </source>
</evidence>
<proteinExistence type="predicted"/>
<feature type="non-terminal residue" evidence="1">
    <location>
        <position position="1"/>
    </location>
</feature>
<dbReference type="HOGENOM" id="CLU_009487_2_1_1"/>
<organism evidence="1 2">
    <name type="scientific">Paxillus rubicundulus Ve08.2h10</name>
    <dbReference type="NCBI Taxonomy" id="930991"/>
    <lineage>
        <taxon>Eukaryota</taxon>
        <taxon>Fungi</taxon>
        <taxon>Dikarya</taxon>
        <taxon>Basidiomycota</taxon>
        <taxon>Agaricomycotina</taxon>
        <taxon>Agaricomycetes</taxon>
        <taxon>Agaricomycetidae</taxon>
        <taxon>Boletales</taxon>
        <taxon>Paxilineae</taxon>
        <taxon>Paxillaceae</taxon>
        <taxon>Paxillus</taxon>
    </lineage>
</organism>
<evidence type="ECO:0000313" key="1">
    <source>
        <dbReference type="EMBL" id="KIK82495.1"/>
    </source>
</evidence>